<dbReference type="Pfam" id="PF17765">
    <property type="entry name" value="MLTR_LBD"/>
    <property type="match status" value="1"/>
</dbReference>
<dbReference type="Proteomes" id="UP000594468">
    <property type="component" value="Chromosome"/>
</dbReference>
<dbReference type="CDD" id="cd00093">
    <property type="entry name" value="HTH_XRE"/>
    <property type="match status" value="1"/>
</dbReference>
<dbReference type="InterPro" id="IPR041413">
    <property type="entry name" value="MLTR_LBD"/>
</dbReference>
<dbReference type="Pfam" id="PF12844">
    <property type="entry name" value="HTH_19"/>
    <property type="match status" value="1"/>
</dbReference>
<dbReference type="EMBL" id="CP062983">
    <property type="protein sequence ID" value="QPC81914.1"/>
    <property type="molecule type" value="Genomic_DNA"/>
</dbReference>
<keyword evidence="3" id="KW-1185">Reference proteome</keyword>
<organism evidence="2 3">
    <name type="scientific">Phototrophicus methaneseepsis</name>
    <dbReference type="NCBI Taxonomy" id="2710758"/>
    <lineage>
        <taxon>Bacteria</taxon>
        <taxon>Bacillati</taxon>
        <taxon>Chloroflexota</taxon>
        <taxon>Candidatus Thermofontia</taxon>
        <taxon>Phototrophicales</taxon>
        <taxon>Phototrophicaceae</taxon>
        <taxon>Phototrophicus</taxon>
    </lineage>
</organism>
<dbReference type="SUPFAM" id="SSF47413">
    <property type="entry name" value="lambda repressor-like DNA-binding domains"/>
    <property type="match status" value="1"/>
</dbReference>
<dbReference type="InterPro" id="IPR010982">
    <property type="entry name" value="Lambda_DNA-bd_dom_sf"/>
</dbReference>
<dbReference type="SMART" id="SM00530">
    <property type="entry name" value="HTH_XRE"/>
    <property type="match status" value="1"/>
</dbReference>
<accession>A0A7S8IE01</accession>
<dbReference type="GO" id="GO:0003677">
    <property type="term" value="F:DNA binding"/>
    <property type="evidence" value="ECO:0007669"/>
    <property type="project" value="InterPro"/>
</dbReference>
<dbReference type="Gene3D" id="1.10.260.40">
    <property type="entry name" value="lambda repressor-like DNA-binding domains"/>
    <property type="match status" value="1"/>
</dbReference>
<dbReference type="Gene3D" id="3.30.450.180">
    <property type="match status" value="1"/>
</dbReference>
<protein>
    <recommendedName>
        <fullName evidence="1">HTH cro/C1-type domain-containing protein</fullName>
    </recommendedName>
</protein>
<sequence length="258" mass="30562">MKQSQTPGGKRLRSLRHFYNKTQLDIELEAGLGIGYLQRLELGRVKQPERETIERILTALNAHYIERRDLLELFGYVVDMPLPDDEAIQWAISVCHDELTSVQFPAYLLDCGHRLLYWNTQTSRLFDTSVADHVSMLKLVFDASYHWMPKIKNEAEFLPAQIRALRYEMQHFHNEDWYEALIDDMLSCQTFRHYWQAESEKMIQIPARPLTPLELEVDQHILSFRLISEPFVQDNRFRVIFYLPTDAQTIQQCLDWSQ</sequence>
<proteinExistence type="predicted"/>
<name>A0A7S8IE01_9CHLR</name>
<evidence type="ECO:0000313" key="3">
    <source>
        <dbReference type="Proteomes" id="UP000594468"/>
    </source>
</evidence>
<evidence type="ECO:0000313" key="2">
    <source>
        <dbReference type="EMBL" id="QPC81914.1"/>
    </source>
</evidence>
<dbReference type="AlphaFoldDB" id="A0A7S8IE01"/>
<dbReference type="PANTHER" id="PTHR35010:SF4">
    <property type="entry name" value="BLL5781 PROTEIN"/>
    <property type="match status" value="1"/>
</dbReference>
<reference evidence="2 3" key="1">
    <citation type="submission" date="2020-02" db="EMBL/GenBank/DDBJ databases">
        <authorList>
            <person name="Zheng R.K."/>
            <person name="Sun C.M."/>
        </authorList>
    </citation>
    <scope>NUCLEOTIDE SEQUENCE [LARGE SCALE GENOMIC DNA]</scope>
    <source>
        <strain evidence="3">rifampicinis</strain>
    </source>
</reference>
<dbReference type="PROSITE" id="PS50943">
    <property type="entry name" value="HTH_CROC1"/>
    <property type="match status" value="1"/>
</dbReference>
<dbReference type="InterPro" id="IPR001387">
    <property type="entry name" value="Cro/C1-type_HTH"/>
</dbReference>
<dbReference type="PANTHER" id="PTHR35010">
    <property type="entry name" value="BLL4672 PROTEIN-RELATED"/>
    <property type="match status" value="1"/>
</dbReference>
<evidence type="ECO:0000259" key="1">
    <source>
        <dbReference type="PROSITE" id="PS50943"/>
    </source>
</evidence>
<gene>
    <name evidence="2" type="ORF">G4Y79_19825</name>
</gene>
<dbReference type="KEGG" id="pmet:G4Y79_19825"/>
<feature type="domain" description="HTH cro/C1-type" evidence="1">
    <location>
        <begin position="12"/>
        <end position="67"/>
    </location>
</feature>
<dbReference type="RefSeq" id="WP_195169985.1">
    <property type="nucleotide sequence ID" value="NZ_CP062983.1"/>
</dbReference>